<dbReference type="RefSeq" id="XP_040635240.1">
    <property type="nucleotide sequence ID" value="XM_040782901.1"/>
</dbReference>
<dbReference type="PANTHER" id="PTHR32487">
    <property type="entry name" value="3-OXO-DELTA(4,5)-STEROID 5-BETA-REDUCTASE"/>
    <property type="match status" value="1"/>
</dbReference>
<sequence>MGSSQNVALIFGASGISGWAVAKNCLSYPLTQTFDRVIALTNRPRLLKECGLPEDNRLELYSGINLRGSLDDVLESMREKIPFLNEVTHMYYCAYSNATSYTENVMDIKNINTEMTYNAVHSTDKLCESLKFIVLQTGTNNYGVAVLQHIDKIEINPPLIEKAPRVPAPYSNEIFYYAQVDLIQEAAKGKQWGWCEVRPDNIVGFVPTETGMNLLEPVALYLALFRFVNGPGAIVPFPGSRKNFNCLYTDSSQDIISKSEIYLSIVKPSEANGEAFNTADTDIPGSWSMKWPMLAKYFGLHGTEPTIDGWGGIDKWWDEHQADYWKMCEMYGLQQRTISDSSWIFVKAGLTMLNCNRQLSLDKIRDFGFKEELPVGQGHYIALDRMINERLLPRKQSLVCK</sequence>
<dbReference type="OrthoDB" id="1731983at2759"/>
<organism evidence="2 3">
    <name type="scientific">Aspergillus ruber (strain CBS 135680)</name>
    <dbReference type="NCBI Taxonomy" id="1388766"/>
    <lineage>
        <taxon>Eukaryota</taxon>
        <taxon>Fungi</taxon>
        <taxon>Dikarya</taxon>
        <taxon>Ascomycota</taxon>
        <taxon>Pezizomycotina</taxon>
        <taxon>Eurotiomycetes</taxon>
        <taxon>Eurotiomycetidae</taxon>
        <taxon>Eurotiales</taxon>
        <taxon>Aspergillaceae</taxon>
        <taxon>Aspergillus</taxon>
        <taxon>Aspergillus subgen. Aspergillus</taxon>
    </lineage>
</organism>
<gene>
    <name evidence="2" type="ORF">EURHEDRAFT_416226</name>
</gene>
<accession>A0A017S5Z8</accession>
<dbReference type="GeneID" id="63698025"/>
<dbReference type="SUPFAM" id="SSF51735">
    <property type="entry name" value="NAD(P)-binding Rossmann-fold domains"/>
    <property type="match status" value="1"/>
</dbReference>
<evidence type="ECO:0000259" key="1">
    <source>
        <dbReference type="Pfam" id="PF22917"/>
    </source>
</evidence>
<dbReference type="STRING" id="1388766.A0A017S5Z8"/>
<protein>
    <recommendedName>
        <fullName evidence="1">PRISE-like Rossmann-fold domain-containing protein</fullName>
    </recommendedName>
</protein>
<dbReference type="HOGENOM" id="CLU_030125_2_0_1"/>
<dbReference type="EMBL" id="KK088443">
    <property type="protein sequence ID" value="EYE91550.1"/>
    <property type="molecule type" value="Genomic_DNA"/>
</dbReference>
<dbReference type="InterPro" id="IPR055222">
    <property type="entry name" value="PRISE-like_Rossmann-fold"/>
</dbReference>
<dbReference type="InterPro" id="IPR036291">
    <property type="entry name" value="NAD(P)-bd_dom_sf"/>
</dbReference>
<feature type="domain" description="PRISE-like Rossmann-fold" evidence="1">
    <location>
        <begin position="8"/>
        <end position="393"/>
    </location>
</feature>
<proteinExistence type="predicted"/>
<dbReference type="PANTHER" id="PTHR32487:SF8">
    <property type="entry name" value="NAD-DEPENDENT EPIMERASE_DEHYDRATASE DOMAIN-CONTAINING PROTEIN"/>
    <property type="match status" value="1"/>
</dbReference>
<dbReference type="Pfam" id="PF22917">
    <property type="entry name" value="PRISE"/>
    <property type="match status" value="1"/>
</dbReference>
<evidence type="ECO:0000313" key="3">
    <source>
        <dbReference type="Proteomes" id="UP000019804"/>
    </source>
</evidence>
<dbReference type="Gene3D" id="3.40.50.720">
    <property type="entry name" value="NAD(P)-binding Rossmann-like Domain"/>
    <property type="match status" value="1"/>
</dbReference>
<dbReference type="Proteomes" id="UP000019804">
    <property type="component" value="Unassembled WGS sequence"/>
</dbReference>
<evidence type="ECO:0000313" key="2">
    <source>
        <dbReference type="EMBL" id="EYE91550.1"/>
    </source>
</evidence>
<keyword evidence="3" id="KW-1185">Reference proteome</keyword>
<reference evidence="3" key="1">
    <citation type="journal article" date="2014" name="Nat. Commun.">
        <title>Genomic adaptations of the halophilic Dead Sea filamentous fungus Eurotium rubrum.</title>
        <authorList>
            <person name="Kis-Papo T."/>
            <person name="Weig A.R."/>
            <person name="Riley R."/>
            <person name="Persoh D."/>
            <person name="Salamov A."/>
            <person name="Sun H."/>
            <person name="Lipzen A."/>
            <person name="Wasser S.P."/>
            <person name="Rambold G."/>
            <person name="Grigoriev I.V."/>
            <person name="Nevo E."/>
        </authorList>
    </citation>
    <scope>NUCLEOTIDE SEQUENCE [LARGE SCALE GENOMIC DNA]</scope>
    <source>
        <strain evidence="3">CBS 135680</strain>
    </source>
</reference>
<dbReference type="AlphaFoldDB" id="A0A017S5Z8"/>
<name>A0A017S5Z8_ASPRC</name>
<dbReference type="CDD" id="cd08948">
    <property type="entry name" value="5beta-POR_like_SDR_a"/>
    <property type="match status" value="1"/>
</dbReference>